<keyword evidence="4" id="KW-1185">Reference proteome</keyword>
<feature type="coiled-coil region" evidence="1">
    <location>
        <begin position="318"/>
        <end position="387"/>
    </location>
</feature>
<dbReference type="RefSeq" id="XP_007405042.1">
    <property type="nucleotide sequence ID" value="XM_007404980.1"/>
</dbReference>
<dbReference type="HOGENOM" id="CLU_355675_0_0_1"/>
<name>F4R800_MELLP</name>
<evidence type="ECO:0000313" key="3">
    <source>
        <dbReference type="EMBL" id="EGG11407.1"/>
    </source>
</evidence>
<dbReference type="VEuPathDB" id="FungiDB:MELLADRAFT_90910"/>
<organism evidence="4">
    <name type="scientific">Melampsora larici-populina (strain 98AG31 / pathotype 3-4-7)</name>
    <name type="common">Poplar leaf rust fungus</name>
    <dbReference type="NCBI Taxonomy" id="747676"/>
    <lineage>
        <taxon>Eukaryota</taxon>
        <taxon>Fungi</taxon>
        <taxon>Dikarya</taxon>
        <taxon>Basidiomycota</taxon>
        <taxon>Pucciniomycotina</taxon>
        <taxon>Pucciniomycetes</taxon>
        <taxon>Pucciniales</taxon>
        <taxon>Melampsoraceae</taxon>
        <taxon>Melampsora</taxon>
    </lineage>
</organism>
<dbReference type="Proteomes" id="UP000001072">
    <property type="component" value="Unassembled WGS sequence"/>
</dbReference>
<sequence length="789" mass="89930">MSTSTPRVTRAMAQNDLTIVLSEPGEDNLPKVKRKRLLEDIDQRKCAKPRQDITPPAPKYIELNELGVRFQKIKLSQEQMLLTIVLLRSKIMVKWSRGEYYAAILCLSQKPQAFNLYQNIDGLFYTVFDNQGNVKETVKSATTCTSDFAYLAQQPVLQGVTQKELISSIRWSVQELDKLDNTIQSIKTHIVTGAAMEEIRSICIEKLQRSLSEYTQIILEDVMNHKEFRELADTTQIFKHQMVTHISSTQFEKSSKICSTSGCKLGAKKRHITSQKISWNIENSKPSVALKQQIMQQRLDMSISMGMGDLSHHLDNREQDLQHRVKKWKQQISNWEESKSLLMAQSVQSKADELLRDSTLEMNNQECESLKDKIQTLQENVTSYESTMKYRGSQIQELNTKLDKLSLLVASRGTVHSRFLSNLPDMIRPADQWKELQTYATEVVHSTLESLSASPSNGNKGVSVSNICPLPSKKPAWLLPLLPRGNILAVVYYYSISNCDSECFVFLSFLDWIETQLTKIQDVIQWFPRRGNASGIRSLNEKNDKNAGDNTGGVEEEPMTEPHHHQDFRTPGQTAADERTSQGRQAPYKEADTTAIPSTSGSIRQNSITPNLVQRKKRTKRRINLDKEPSQRVSPRVERSDVERRVDHLLAKSLQNHFHCLSQEHRNKIPLLLYPSTQELPALIVLKEVDECNKLTEGSGLLGPHSRKLLTPEEVKQIGREEPKESEEQDNIAGFISNPGPDFLKTCCATAMRYGISHISWASECKKDPNLVDCIRWNRQIQALRWTPF</sequence>
<evidence type="ECO:0000256" key="1">
    <source>
        <dbReference type="SAM" id="Coils"/>
    </source>
</evidence>
<evidence type="ECO:0000313" key="4">
    <source>
        <dbReference type="Proteomes" id="UP000001072"/>
    </source>
</evidence>
<dbReference type="AlphaFoldDB" id="F4R800"/>
<dbReference type="GeneID" id="18935719"/>
<dbReference type="InParanoid" id="F4R800"/>
<proteinExistence type="predicted"/>
<feature type="compositionally biased region" description="Basic and acidic residues" evidence="2">
    <location>
        <begin position="576"/>
        <end position="592"/>
    </location>
</feature>
<dbReference type="KEGG" id="mlr:MELLADRAFT_90910"/>
<feature type="region of interest" description="Disordered" evidence="2">
    <location>
        <begin position="535"/>
        <end position="639"/>
    </location>
</feature>
<evidence type="ECO:0000256" key="2">
    <source>
        <dbReference type="SAM" id="MobiDB-lite"/>
    </source>
</evidence>
<accession>F4R800</accession>
<feature type="compositionally biased region" description="Polar residues" evidence="2">
    <location>
        <begin position="595"/>
        <end position="612"/>
    </location>
</feature>
<protein>
    <submittedName>
        <fullName evidence="3">Uncharacterized protein</fullName>
    </submittedName>
</protein>
<feature type="compositionally biased region" description="Basic and acidic residues" evidence="2">
    <location>
        <begin position="623"/>
        <end position="639"/>
    </location>
</feature>
<gene>
    <name evidence="3" type="ORF">MELLADRAFT_90910</name>
</gene>
<keyword evidence="1" id="KW-0175">Coiled coil</keyword>
<dbReference type="EMBL" id="GL883092">
    <property type="protein sequence ID" value="EGG11407.1"/>
    <property type="molecule type" value="Genomic_DNA"/>
</dbReference>
<reference evidence="4" key="1">
    <citation type="journal article" date="2011" name="Proc. Natl. Acad. Sci. U.S.A.">
        <title>Obligate biotrophy features unraveled by the genomic analysis of rust fungi.</title>
        <authorList>
            <person name="Duplessis S."/>
            <person name="Cuomo C.A."/>
            <person name="Lin Y.-C."/>
            <person name="Aerts A."/>
            <person name="Tisserant E."/>
            <person name="Veneault-Fourrey C."/>
            <person name="Joly D.L."/>
            <person name="Hacquard S."/>
            <person name="Amselem J."/>
            <person name="Cantarel B.L."/>
            <person name="Chiu R."/>
            <person name="Coutinho P.M."/>
            <person name="Feau N."/>
            <person name="Field M."/>
            <person name="Frey P."/>
            <person name="Gelhaye E."/>
            <person name="Goldberg J."/>
            <person name="Grabherr M.G."/>
            <person name="Kodira C.D."/>
            <person name="Kohler A."/>
            <person name="Kuees U."/>
            <person name="Lindquist E.A."/>
            <person name="Lucas S.M."/>
            <person name="Mago R."/>
            <person name="Mauceli E."/>
            <person name="Morin E."/>
            <person name="Murat C."/>
            <person name="Pangilinan J.L."/>
            <person name="Park R."/>
            <person name="Pearson M."/>
            <person name="Quesneville H."/>
            <person name="Rouhier N."/>
            <person name="Sakthikumar S."/>
            <person name="Salamov A.A."/>
            <person name="Schmutz J."/>
            <person name="Selles B."/>
            <person name="Shapiro H."/>
            <person name="Tanguay P."/>
            <person name="Tuskan G.A."/>
            <person name="Henrissat B."/>
            <person name="Van de Peer Y."/>
            <person name="Rouze P."/>
            <person name="Ellis J.G."/>
            <person name="Dodds P.N."/>
            <person name="Schein J.E."/>
            <person name="Zhong S."/>
            <person name="Hamelin R.C."/>
            <person name="Grigoriev I.V."/>
            <person name="Szabo L.J."/>
            <person name="Martin F."/>
        </authorList>
    </citation>
    <scope>NUCLEOTIDE SEQUENCE [LARGE SCALE GENOMIC DNA]</scope>
    <source>
        <strain evidence="4">98AG31 / pathotype 3-4-7</strain>
    </source>
</reference>